<protein>
    <submittedName>
        <fullName evidence="2">Unplaced genomic scaffold SPHSTscaffold_238, whole genome shotgun sequence</fullName>
    </submittedName>
</protein>
<keyword evidence="3" id="KW-1185">Reference proteome</keyword>
<name>A0A0C9U230_SPHS4</name>
<organism evidence="2 3">
    <name type="scientific">Sphaerobolus stellatus (strain SS14)</name>
    <dbReference type="NCBI Taxonomy" id="990650"/>
    <lineage>
        <taxon>Eukaryota</taxon>
        <taxon>Fungi</taxon>
        <taxon>Dikarya</taxon>
        <taxon>Basidiomycota</taxon>
        <taxon>Agaricomycotina</taxon>
        <taxon>Agaricomycetes</taxon>
        <taxon>Phallomycetidae</taxon>
        <taxon>Geastrales</taxon>
        <taxon>Sphaerobolaceae</taxon>
        <taxon>Sphaerobolus</taxon>
    </lineage>
</organism>
<evidence type="ECO:0000313" key="2">
    <source>
        <dbReference type="EMBL" id="KIJ28169.1"/>
    </source>
</evidence>
<dbReference type="HOGENOM" id="CLU_1090591_0_0_1"/>
<feature type="transmembrane region" description="Helical" evidence="1">
    <location>
        <begin position="195"/>
        <end position="216"/>
    </location>
</feature>
<gene>
    <name evidence="2" type="ORF">M422DRAFT_71465</name>
</gene>
<dbReference type="EMBL" id="KN837313">
    <property type="protein sequence ID" value="KIJ28169.1"/>
    <property type="molecule type" value="Genomic_DNA"/>
</dbReference>
<keyword evidence="1" id="KW-1133">Transmembrane helix</keyword>
<evidence type="ECO:0000313" key="3">
    <source>
        <dbReference type="Proteomes" id="UP000054279"/>
    </source>
</evidence>
<feature type="transmembrane region" description="Helical" evidence="1">
    <location>
        <begin position="48"/>
        <end position="69"/>
    </location>
</feature>
<feature type="transmembrane region" description="Helical" evidence="1">
    <location>
        <begin position="121"/>
        <end position="148"/>
    </location>
</feature>
<evidence type="ECO:0000256" key="1">
    <source>
        <dbReference type="SAM" id="Phobius"/>
    </source>
</evidence>
<keyword evidence="1" id="KW-0472">Membrane</keyword>
<sequence length="255" mass="28466">MWKLLIVFLSFACATTHIGLAWWYFVKTTEEFGGSSSYLTQFETSQPLFYVVAGSLVFLGDTVMADLVASWRCYVLLEKRLLFIIPLVLATIAGGILNLMALSARIDNVKNPTRFRISKRFIAFSTPYLSLSLGATLYNSLLISLRLLTLTNNGLKSTKLYKITKKQGVIIVESLLIYSIPYIIIVAYLTQGSFFYVYAQNVLPHAAGLASTLVILRTTMLDENLPDAPLAGNIYHDTAEVEAVRDFSLEKKHSL</sequence>
<reference evidence="2 3" key="1">
    <citation type="submission" date="2014-06" db="EMBL/GenBank/DDBJ databases">
        <title>Evolutionary Origins and Diversification of the Mycorrhizal Mutualists.</title>
        <authorList>
            <consortium name="DOE Joint Genome Institute"/>
            <consortium name="Mycorrhizal Genomics Consortium"/>
            <person name="Kohler A."/>
            <person name="Kuo A."/>
            <person name="Nagy L.G."/>
            <person name="Floudas D."/>
            <person name="Copeland A."/>
            <person name="Barry K.W."/>
            <person name="Cichocki N."/>
            <person name="Veneault-Fourrey C."/>
            <person name="LaButti K."/>
            <person name="Lindquist E.A."/>
            <person name="Lipzen A."/>
            <person name="Lundell T."/>
            <person name="Morin E."/>
            <person name="Murat C."/>
            <person name="Riley R."/>
            <person name="Ohm R."/>
            <person name="Sun H."/>
            <person name="Tunlid A."/>
            <person name="Henrissat B."/>
            <person name="Grigoriev I.V."/>
            <person name="Hibbett D.S."/>
            <person name="Martin F."/>
        </authorList>
    </citation>
    <scope>NUCLEOTIDE SEQUENCE [LARGE SCALE GENOMIC DNA]</scope>
    <source>
        <strain evidence="2 3">SS14</strain>
    </source>
</reference>
<accession>A0A0C9U230</accession>
<keyword evidence="1" id="KW-0812">Transmembrane</keyword>
<feature type="transmembrane region" description="Helical" evidence="1">
    <location>
        <begin position="81"/>
        <end position="101"/>
    </location>
</feature>
<feature type="transmembrane region" description="Helical" evidence="1">
    <location>
        <begin position="169"/>
        <end position="189"/>
    </location>
</feature>
<proteinExistence type="predicted"/>
<dbReference type="AlphaFoldDB" id="A0A0C9U230"/>
<dbReference type="Proteomes" id="UP000054279">
    <property type="component" value="Unassembled WGS sequence"/>
</dbReference>